<protein>
    <submittedName>
        <fullName evidence="1">Uncharacterized protein</fullName>
    </submittedName>
</protein>
<organism evidence="1 2">
    <name type="scientific">Rhodonellum ikkaensis</name>
    <dbReference type="NCBI Taxonomy" id="336829"/>
    <lineage>
        <taxon>Bacteria</taxon>
        <taxon>Pseudomonadati</taxon>
        <taxon>Bacteroidota</taxon>
        <taxon>Cytophagia</taxon>
        <taxon>Cytophagales</taxon>
        <taxon>Cytophagaceae</taxon>
        <taxon>Rhodonellum</taxon>
    </lineage>
</organism>
<dbReference type="EMBL" id="FNQC01000019">
    <property type="protein sequence ID" value="SDZ51699.1"/>
    <property type="molecule type" value="Genomic_DNA"/>
</dbReference>
<proteinExistence type="predicted"/>
<keyword evidence="2" id="KW-1185">Reference proteome</keyword>
<evidence type="ECO:0000313" key="2">
    <source>
        <dbReference type="Proteomes" id="UP000199663"/>
    </source>
</evidence>
<reference evidence="1 2" key="1">
    <citation type="submission" date="2016-10" db="EMBL/GenBank/DDBJ databases">
        <authorList>
            <person name="Varghese N."/>
            <person name="Submissions S."/>
        </authorList>
    </citation>
    <scope>NUCLEOTIDE SEQUENCE [LARGE SCALE GENOMIC DNA]</scope>
    <source>
        <strain evidence="1 2">DSM 17997</strain>
    </source>
</reference>
<comment type="caution">
    <text evidence="1">The sequence shown here is derived from an EMBL/GenBank/DDBJ whole genome shotgun (WGS) entry which is preliminary data.</text>
</comment>
<gene>
    <name evidence="1" type="ORF">SAMN05444412_11954</name>
</gene>
<sequence length="63" mass="7653">MPKRTSINDVKELEHLNDLEQIVRDKRNDKRADANKERRNRHYVKVLIKHQLNHNADETQHED</sequence>
<dbReference type="RefSeq" id="WP_022582327.1">
    <property type="nucleotide sequence ID" value="NZ_FNQC01000019.1"/>
</dbReference>
<dbReference type="Proteomes" id="UP000199663">
    <property type="component" value="Unassembled WGS sequence"/>
</dbReference>
<accession>A0A1H3TQU2</accession>
<name>A0A1H3TQU2_9BACT</name>
<evidence type="ECO:0000313" key="1">
    <source>
        <dbReference type="EMBL" id="SDZ51699.1"/>
    </source>
</evidence>